<sequence length="147" mass="16169">MAGRDVLKGIHNRIEPDLLHAMAMMGEGESIAIVERAFPAHTIAQQLPYKRVITISLRTGDALRAILSLLPLDKRVDCAATIMQVDDEPDFIPEALEETIPIIEATGTAIQSADRDTFMAMALQSHVIVQTHDNRPHGNIILVKGRL</sequence>
<keyword evidence="5" id="KW-1185">Reference proteome</keyword>
<dbReference type="PANTHER" id="PTHR31690">
    <property type="entry name" value="FUCOSE MUTAROTASE"/>
    <property type="match status" value="1"/>
</dbReference>
<reference evidence="4 5" key="1">
    <citation type="submission" date="2018-12" db="EMBL/GenBank/DDBJ databases">
        <authorList>
            <person name="Criscuolo A."/>
        </authorList>
    </citation>
    <scope>NUCLEOTIDE SEQUENCE [LARGE SCALE GENOMIC DNA]</scope>
    <source>
        <strain evidence="4">ACIP1116241</strain>
    </source>
</reference>
<dbReference type="EMBL" id="UZWE01000079">
    <property type="protein sequence ID" value="VDS10775.1"/>
    <property type="molecule type" value="Genomic_DNA"/>
</dbReference>
<protein>
    <submittedName>
        <fullName evidence="4">L-fucose mutarotase</fullName>
        <ecNumber evidence="4">5.1.3.-</ecNumber>
    </submittedName>
</protein>
<proteinExistence type="predicted"/>
<name>A0A447ITI8_9RHOB</name>
<dbReference type="Gene3D" id="3.40.1650.10">
    <property type="entry name" value="RbsD-like domain"/>
    <property type="match status" value="1"/>
</dbReference>
<evidence type="ECO:0000313" key="4">
    <source>
        <dbReference type="EMBL" id="VDS10775.1"/>
    </source>
</evidence>
<accession>A0A447ITI8</accession>
<comment type="catalytic activity">
    <reaction evidence="3">
        <text>alpha-L-fucose = beta-L-fucose</text>
        <dbReference type="Rhea" id="RHEA:25580"/>
        <dbReference type="ChEBI" id="CHEBI:42548"/>
        <dbReference type="ChEBI" id="CHEBI:42589"/>
        <dbReference type="EC" id="5.1.3.29"/>
    </reaction>
</comment>
<dbReference type="EC" id="5.1.3.-" evidence="4"/>
<dbReference type="GO" id="GO:0006004">
    <property type="term" value="P:fucose metabolic process"/>
    <property type="evidence" value="ECO:0007669"/>
    <property type="project" value="TreeGrafter"/>
</dbReference>
<dbReference type="InterPro" id="IPR050443">
    <property type="entry name" value="RbsD/FucU_mutarotase"/>
</dbReference>
<dbReference type="Proteomes" id="UP000270743">
    <property type="component" value="Unassembled WGS sequence"/>
</dbReference>
<evidence type="ECO:0000256" key="2">
    <source>
        <dbReference type="ARBA" id="ARBA00023235"/>
    </source>
</evidence>
<comment type="catalytic activity">
    <reaction evidence="1">
        <text>beta-D-ribopyranose = beta-D-ribofuranose</text>
        <dbReference type="Rhea" id="RHEA:25432"/>
        <dbReference type="ChEBI" id="CHEBI:27476"/>
        <dbReference type="ChEBI" id="CHEBI:47002"/>
        <dbReference type="EC" id="5.4.99.62"/>
    </reaction>
</comment>
<dbReference type="PANTHER" id="PTHR31690:SF4">
    <property type="entry name" value="FUCOSE MUTAROTASE"/>
    <property type="match status" value="1"/>
</dbReference>
<dbReference type="Pfam" id="PF05025">
    <property type="entry name" value="RbsD_FucU"/>
    <property type="match status" value="1"/>
</dbReference>
<evidence type="ECO:0000256" key="3">
    <source>
        <dbReference type="ARBA" id="ARBA00036324"/>
    </source>
</evidence>
<dbReference type="InterPro" id="IPR007721">
    <property type="entry name" value="RbsD_FucU"/>
</dbReference>
<evidence type="ECO:0000313" key="5">
    <source>
        <dbReference type="Proteomes" id="UP000270743"/>
    </source>
</evidence>
<organism evidence="4 5">
    <name type="scientific">Paracoccus haematequi</name>
    <dbReference type="NCBI Taxonomy" id="2491866"/>
    <lineage>
        <taxon>Bacteria</taxon>
        <taxon>Pseudomonadati</taxon>
        <taxon>Pseudomonadota</taxon>
        <taxon>Alphaproteobacteria</taxon>
        <taxon>Rhodobacterales</taxon>
        <taxon>Paracoccaceae</taxon>
        <taxon>Paracoccus</taxon>
    </lineage>
</organism>
<dbReference type="GO" id="GO:0042806">
    <property type="term" value="F:fucose binding"/>
    <property type="evidence" value="ECO:0007669"/>
    <property type="project" value="TreeGrafter"/>
</dbReference>
<gene>
    <name evidence="4" type="primary">fucU</name>
    <name evidence="4" type="ORF">PARHAE_03994</name>
</gene>
<dbReference type="OrthoDB" id="7947972at2"/>
<keyword evidence="2 4" id="KW-0413">Isomerase</keyword>
<dbReference type="SUPFAM" id="SSF102546">
    <property type="entry name" value="RbsD-like"/>
    <property type="match status" value="1"/>
</dbReference>
<dbReference type="GO" id="GO:0062193">
    <property type="term" value="F:D-ribose pyranase activity"/>
    <property type="evidence" value="ECO:0007669"/>
    <property type="project" value="UniProtKB-EC"/>
</dbReference>
<dbReference type="GO" id="GO:0036373">
    <property type="term" value="F:L-fucose mutarotase activity"/>
    <property type="evidence" value="ECO:0007669"/>
    <property type="project" value="UniProtKB-EC"/>
</dbReference>
<dbReference type="AlphaFoldDB" id="A0A447ITI8"/>
<evidence type="ECO:0000256" key="1">
    <source>
        <dbReference type="ARBA" id="ARBA00000223"/>
    </source>
</evidence>
<dbReference type="RefSeq" id="WP_126156310.1">
    <property type="nucleotide sequence ID" value="NZ_UZWE01000079.1"/>
</dbReference>
<dbReference type="InterPro" id="IPR023750">
    <property type="entry name" value="RbsD-like_sf"/>
</dbReference>